<reference evidence="3 4" key="1">
    <citation type="submission" date="2020-01" db="EMBL/GenBank/DDBJ databases">
        <title>Identification and distribution of gene clusters putatively required for synthesis of sphingolipid metabolism inhibitors in phylogenetically diverse species of the filamentous fungus Fusarium.</title>
        <authorList>
            <person name="Kim H.-S."/>
            <person name="Busman M."/>
            <person name="Brown D.W."/>
            <person name="Divon H."/>
            <person name="Uhlig S."/>
            <person name="Proctor R.H."/>
        </authorList>
    </citation>
    <scope>NUCLEOTIDE SEQUENCE [LARGE SCALE GENOMIC DNA]</scope>
    <source>
        <strain evidence="3 4">NRRL 20459</strain>
    </source>
</reference>
<dbReference type="InterPro" id="IPR036291">
    <property type="entry name" value="NAD(P)-bd_dom_sf"/>
</dbReference>
<sequence length="131" mass="14442">MPNLFETVFLMGATSGIGEELARQYHARGKKVVISGRRVERLDRLKTELVGIERFQMDIQAIDSIPHKVGQVFEYFPSIDAVIVVAGLQNYYNFNPTQAPPMAGKGAPNTSDINSEITTNFTGPIILTGRS</sequence>
<dbReference type="Proteomes" id="UP000554235">
    <property type="component" value="Unassembled WGS sequence"/>
</dbReference>
<dbReference type="InterPro" id="IPR002347">
    <property type="entry name" value="SDR_fam"/>
</dbReference>
<dbReference type="EMBL" id="JAADYS010000880">
    <property type="protein sequence ID" value="KAF4466390.1"/>
    <property type="molecule type" value="Genomic_DNA"/>
</dbReference>
<dbReference type="AlphaFoldDB" id="A0A8H4LB28"/>
<protein>
    <submittedName>
        <fullName evidence="3">Putative oxidoreductase</fullName>
    </submittedName>
</protein>
<organism evidence="3 4">
    <name type="scientific">Fusarium albosuccineum</name>
    <dbReference type="NCBI Taxonomy" id="1237068"/>
    <lineage>
        <taxon>Eukaryota</taxon>
        <taxon>Fungi</taxon>
        <taxon>Dikarya</taxon>
        <taxon>Ascomycota</taxon>
        <taxon>Pezizomycotina</taxon>
        <taxon>Sordariomycetes</taxon>
        <taxon>Hypocreomycetidae</taxon>
        <taxon>Hypocreales</taxon>
        <taxon>Nectriaceae</taxon>
        <taxon>Fusarium</taxon>
        <taxon>Fusarium decemcellulare species complex</taxon>
    </lineage>
</organism>
<dbReference type="OrthoDB" id="37659at2759"/>
<evidence type="ECO:0000256" key="1">
    <source>
        <dbReference type="ARBA" id="ARBA00006484"/>
    </source>
</evidence>
<evidence type="ECO:0000256" key="2">
    <source>
        <dbReference type="ARBA" id="ARBA00023002"/>
    </source>
</evidence>
<comment type="similarity">
    <text evidence="1">Belongs to the short-chain dehydrogenases/reductases (SDR) family.</text>
</comment>
<dbReference type="Pfam" id="PF00106">
    <property type="entry name" value="adh_short"/>
    <property type="match status" value="1"/>
</dbReference>
<dbReference type="PANTHER" id="PTHR44196:SF1">
    <property type="entry name" value="DEHYDROGENASE_REDUCTASE SDR FAMILY MEMBER 7B"/>
    <property type="match status" value="1"/>
</dbReference>
<dbReference type="GO" id="GO:0016491">
    <property type="term" value="F:oxidoreductase activity"/>
    <property type="evidence" value="ECO:0007669"/>
    <property type="project" value="UniProtKB-KW"/>
</dbReference>
<evidence type="ECO:0000313" key="4">
    <source>
        <dbReference type="Proteomes" id="UP000554235"/>
    </source>
</evidence>
<dbReference type="PANTHER" id="PTHR44196">
    <property type="entry name" value="DEHYDROGENASE/REDUCTASE SDR FAMILY MEMBER 7B"/>
    <property type="match status" value="1"/>
</dbReference>
<gene>
    <name evidence="3" type="ORF">FALBO_6750</name>
</gene>
<keyword evidence="4" id="KW-1185">Reference proteome</keyword>
<comment type="caution">
    <text evidence="3">The sequence shown here is derived from an EMBL/GenBank/DDBJ whole genome shotgun (WGS) entry which is preliminary data.</text>
</comment>
<evidence type="ECO:0000313" key="3">
    <source>
        <dbReference type="EMBL" id="KAF4466390.1"/>
    </source>
</evidence>
<name>A0A8H4LB28_9HYPO</name>
<accession>A0A8H4LB28</accession>
<proteinExistence type="inferred from homology"/>
<dbReference type="GO" id="GO:0016020">
    <property type="term" value="C:membrane"/>
    <property type="evidence" value="ECO:0007669"/>
    <property type="project" value="TreeGrafter"/>
</dbReference>
<keyword evidence="2" id="KW-0560">Oxidoreductase</keyword>
<dbReference type="SUPFAM" id="SSF51735">
    <property type="entry name" value="NAD(P)-binding Rossmann-fold domains"/>
    <property type="match status" value="1"/>
</dbReference>
<dbReference type="Gene3D" id="3.40.50.720">
    <property type="entry name" value="NAD(P)-binding Rossmann-like Domain"/>
    <property type="match status" value="1"/>
</dbReference>